<evidence type="ECO:0000259" key="3">
    <source>
        <dbReference type="Pfam" id="PF22772"/>
    </source>
</evidence>
<dbReference type="GO" id="GO:0016757">
    <property type="term" value="F:glycosyltransferase activity"/>
    <property type="evidence" value="ECO:0007669"/>
    <property type="project" value="TreeGrafter"/>
</dbReference>
<dbReference type="GO" id="GO:0030247">
    <property type="term" value="F:polysaccharide binding"/>
    <property type="evidence" value="ECO:0007669"/>
    <property type="project" value="InterPro"/>
</dbReference>
<feature type="domain" description="WsaF N-terminal" evidence="2">
    <location>
        <begin position="140"/>
        <end position="190"/>
    </location>
</feature>
<organism evidence="4 5">
    <name type="scientific">Candidatus Merdiplasma excrementigallinarum</name>
    <dbReference type="NCBI Taxonomy" id="2840864"/>
    <lineage>
        <taxon>Bacteria</taxon>
        <taxon>Bacillati</taxon>
        <taxon>Bacillota</taxon>
        <taxon>Clostridia</taxon>
        <taxon>Lachnospirales</taxon>
        <taxon>Lachnospiraceae</taxon>
        <taxon>Lachnospiraceae incertae sedis</taxon>
        <taxon>Candidatus Merdiplasma</taxon>
    </lineage>
</organism>
<evidence type="ECO:0000259" key="2">
    <source>
        <dbReference type="Pfam" id="PF21374"/>
    </source>
</evidence>
<dbReference type="SUPFAM" id="SSF53756">
    <property type="entry name" value="UDP-Glycosyltransferase/glycogen phosphorylase"/>
    <property type="match status" value="1"/>
</dbReference>
<dbReference type="InterPro" id="IPR048510">
    <property type="entry name" value="WsaF_N"/>
</dbReference>
<keyword evidence="1" id="KW-0808">Transferase</keyword>
<proteinExistence type="predicted"/>
<sequence>MDCRDLPGRAKRYYQKNGLKKTLKRMVTKPEPPKQDIVGFWDFIVNREEIPFSKQDYESHRGEQTVINWIVPEFEKGSGGHTTIFRFVSALERRGIHNRIYVYRPVKLNDESLHQLLRDHFQLLDERVESFCGTDRVEYAHATVATSWITAYFVRNFQNTISKFYFIQDFEPYFYAHGSEYSFAENTYSFGFRGITAGDWLRDIAREQYGMKAMSFHFSYDRTIYYPKDKPDDRPRVFFYARPVTPRRDWELGVLALHELYRRIPELEVVFAGWDVSTFEIPFPHRNMGVVSMETLADLYSQSDLCLVISSTNLSLVPLEVMGCGRVAVCSGGAQSAWMVNEENAVMVDFEPLQIAEAMEYYLTHPREREEKRQKGLAFAAATSWEREADKVYEAILEGIEEDEKRIS</sequence>
<dbReference type="CDD" id="cd03801">
    <property type="entry name" value="GT4_PimA-like"/>
    <property type="match status" value="1"/>
</dbReference>
<reference evidence="4" key="1">
    <citation type="submission" date="2020-10" db="EMBL/GenBank/DDBJ databases">
        <authorList>
            <person name="Gilroy R."/>
        </authorList>
    </citation>
    <scope>NUCLEOTIDE SEQUENCE</scope>
    <source>
        <strain evidence="4">ChiBcec6-7307</strain>
    </source>
</reference>
<dbReference type="Gene3D" id="3.40.50.11090">
    <property type="match status" value="1"/>
</dbReference>
<dbReference type="PANTHER" id="PTHR46401">
    <property type="entry name" value="GLYCOSYLTRANSFERASE WBBK-RELATED"/>
    <property type="match status" value="1"/>
</dbReference>
<dbReference type="GO" id="GO:0009103">
    <property type="term" value="P:lipopolysaccharide biosynthetic process"/>
    <property type="evidence" value="ECO:0007669"/>
    <property type="project" value="TreeGrafter"/>
</dbReference>
<name>A0A9D1NZ63_9FIRM</name>
<reference evidence="4" key="2">
    <citation type="journal article" date="2021" name="PeerJ">
        <title>Extensive microbial diversity within the chicken gut microbiome revealed by metagenomics and culture.</title>
        <authorList>
            <person name="Gilroy R."/>
            <person name="Ravi A."/>
            <person name="Getino M."/>
            <person name="Pursley I."/>
            <person name="Horton D.L."/>
            <person name="Alikhan N.F."/>
            <person name="Baker D."/>
            <person name="Gharbi K."/>
            <person name="Hall N."/>
            <person name="Watson M."/>
            <person name="Adriaenssens E.M."/>
            <person name="Foster-Nyarko E."/>
            <person name="Jarju S."/>
            <person name="Secka A."/>
            <person name="Antonio M."/>
            <person name="Oren A."/>
            <person name="Chaudhuri R.R."/>
            <person name="La Ragione R."/>
            <person name="Hildebrand F."/>
            <person name="Pallen M.J."/>
        </authorList>
    </citation>
    <scope>NUCLEOTIDE SEQUENCE</scope>
    <source>
        <strain evidence="4">ChiBcec6-7307</strain>
    </source>
</reference>
<dbReference type="Gene3D" id="3.40.50.2000">
    <property type="entry name" value="Glycogen Phosphorylase B"/>
    <property type="match status" value="1"/>
</dbReference>
<protein>
    <submittedName>
        <fullName evidence="4">Glycosyltransferase family 4 protein</fullName>
    </submittedName>
</protein>
<dbReference type="Proteomes" id="UP000886889">
    <property type="component" value="Unassembled WGS sequence"/>
</dbReference>
<evidence type="ECO:0000256" key="1">
    <source>
        <dbReference type="ARBA" id="ARBA00022679"/>
    </source>
</evidence>
<gene>
    <name evidence="4" type="ORF">IAC80_04265</name>
</gene>
<dbReference type="EMBL" id="DVOS01000039">
    <property type="protein sequence ID" value="HIV23136.1"/>
    <property type="molecule type" value="Genomic_DNA"/>
</dbReference>
<accession>A0A9D1NZ63</accession>
<dbReference type="InterPro" id="IPR055050">
    <property type="entry name" value="WsaF_C"/>
</dbReference>
<evidence type="ECO:0000313" key="5">
    <source>
        <dbReference type="Proteomes" id="UP000886889"/>
    </source>
</evidence>
<dbReference type="Pfam" id="PF22772">
    <property type="entry name" value="WsaF_C"/>
    <property type="match status" value="1"/>
</dbReference>
<dbReference type="Pfam" id="PF21374">
    <property type="entry name" value="WsaF_N"/>
    <property type="match status" value="1"/>
</dbReference>
<dbReference type="PANTHER" id="PTHR46401:SF2">
    <property type="entry name" value="GLYCOSYLTRANSFERASE WBBK-RELATED"/>
    <property type="match status" value="1"/>
</dbReference>
<evidence type="ECO:0000313" key="4">
    <source>
        <dbReference type="EMBL" id="HIV23136.1"/>
    </source>
</evidence>
<dbReference type="AlphaFoldDB" id="A0A9D1NZ63"/>
<comment type="caution">
    <text evidence="4">The sequence shown here is derived from an EMBL/GenBank/DDBJ whole genome shotgun (WGS) entry which is preliminary data.</text>
</comment>
<feature type="domain" description="WsaF C-terminal" evidence="3">
    <location>
        <begin position="236"/>
        <end position="359"/>
    </location>
</feature>